<evidence type="ECO:0000259" key="12">
    <source>
        <dbReference type="PROSITE" id="PS51217"/>
    </source>
</evidence>
<organism evidence="13 14">
    <name type="scientific">[Candida] railenensis</name>
    <dbReference type="NCBI Taxonomy" id="45579"/>
    <lineage>
        <taxon>Eukaryota</taxon>
        <taxon>Fungi</taxon>
        <taxon>Dikarya</taxon>
        <taxon>Ascomycota</taxon>
        <taxon>Saccharomycotina</taxon>
        <taxon>Pichiomycetes</taxon>
        <taxon>Debaryomycetaceae</taxon>
        <taxon>Kurtzmaniella</taxon>
    </lineage>
</organism>
<feature type="domain" description="UvrD-like helicase C-terminal" evidence="12">
    <location>
        <begin position="339"/>
        <end position="649"/>
    </location>
</feature>
<keyword evidence="5 10" id="KW-0067">ATP-binding</keyword>
<feature type="binding site" evidence="10">
    <location>
        <begin position="66"/>
        <end position="73"/>
    </location>
    <ligand>
        <name>ATP</name>
        <dbReference type="ChEBI" id="CHEBI:30616"/>
    </ligand>
</feature>
<evidence type="ECO:0000256" key="9">
    <source>
        <dbReference type="ARBA" id="ARBA00048988"/>
    </source>
</evidence>
<proteinExistence type="inferred from homology"/>
<evidence type="ECO:0000256" key="2">
    <source>
        <dbReference type="ARBA" id="ARBA00022741"/>
    </source>
</evidence>
<dbReference type="GO" id="GO:0016787">
    <property type="term" value="F:hydrolase activity"/>
    <property type="evidence" value="ECO:0007669"/>
    <property type="project" value="UniProtKB-UniRule"/>
</dbReference>
<dbReference type="AlphaFoldDB" id="A0A9P0VZ37"/>
<dbReference type="GO" id="GO:0005634">
    <property type="term" value="C:nucleus"/>
    <property type="evidence" value="ECO:0007669"/>
    <property type="project" value="TreeGrafter"/>
</dbReference>
<evidence type="ECO:0000256" key="8">
    <source>
        <dbReference type="ARBA" id="ARBA00034808"/>
    </source>
</evidence>
<dbReference type="GO" id="GO:0000725">
    <property type="term" value="P:recombinational repair"/>
    <property type="evidence" value="ECO:0007669"/>
    <property type="project" value="TreeGrafter"/>
</dbReference>
<dbReference type="InterPro" id="IPR000212">
    <property type="entry name" value="DNA_helicase_UvrD/REP"/>
</dbReference>
<dbReference type="InterPro" id="IPR014016">
    <property type="entry name" value="UvrD-like_ATP-bd"/>
</dbReference>
<evidence type="ECO:0000256" key="1">
    <source>
        <dbReference type="ARBA" id="ARBA00009922"/>
    </source>
</evidence>
<evidence type="ECO:0000256" key="10">
    <source>
        <dbReference type="PROSITE-ProRule" id="PRU00560"/>
    </source>
</evidence>
<keyword evidence="14" id="KW-1185">Reference proteome</keyword>
<dbReference type="Pfam" id="PF13361">
    <property type="entry name" value="UvrD_C"/>
    <property type="match status" value="1"/>
</dbReference>
<comment type="similarity">
    <text evidence="1">Belongs to the helicase family. UvrD subfamily.</text>
</comment>
<dbReference type="EMBL" id="CAKXYY010000009">
    <property type="protein sequence ID" value="CAH2353196.1"/>
    <property type="molecule type" value="Genomic_DNA"/>
</dbReference>
<comment type="catalytic activity">
    <reaction evidence="7">
        <text>Couples ATP hydrolysis with the unwinding of duplex DNA by translocating in the 3'-5' direction.</text>
        <dbReference type="EC" id="5.6.2.4"/>
    </reaction>
</comment>
<comment type="caution">
    <text evidence="13">The sequence shown here is derived from an EMBL/GenBank/DDBJ whole genome shotgun (WGS) entry which is preliminary data.</text>
</comment>
<evidence type="ECO:0000313" key="14">
    <source>
        <dbReference type="Proteomes" id="UP000837801"/>
    </source>
</evidence>
<dbReference type="GO" id="GO:0003677">
    <property type="term" value="F:DNA binding"/>
    <property type="evidence" value="ECO:0007669"/>
    <property type="project" value="InterPro"/>
</dbReference>
<evidence type="ECO:0000259" key="11">
    <source>
        <dbReference type="PROSITE" id="PS51198"/>
    </source>
</evidence>
<keyword evidence="6" id="KW-0413">Isomerase</keyword>
<dbReference type="InterPro" id="IPR027417">
    <property type="entry name" value="P-loop_NTPase"/>
</dbReference>
<dbReference type="InterPro" id="IPR014017">
    <property type="entry name" value="DNA_helicase_UvrD-like_C"/>
</dbReference>
<dbReference type="EC" id="5.6.2.4" evidence="8"/>
<protein>
    <recommendedName>
        <fullName evidence="8">DNA 3'-5' helicase</fullName>
        <ecNumber evidence="8">5.6.2.4</ecNumber>
    </recommendedName>
</protein>
<name>A0A9P0VZ37_9ASCO</name>
<dbReference type="Pfam" id="PF00580">
    <property type="entry name" value="UvrD-helicase"/>
    <property type="match status" value="1"/>
</dbReference>
<keyword evidence="2 10" id="KW-0547">Nucleotide-binding</keyword>
<feature type="domain" description="UvrD-like helicase ATP-binding" evidence="11">
    <location>
        <begin position="45"/>
        <end position="338"/>
    </location>
</feature>
<dbReference type="Gene3D" id="3.40.50.300">
    <property type="entry name" value="P-loop containing nucleotide triphosphate hydrolases"/>
    <property type="match status" value="3"/>
</dbReference>
<dbReference type="PROSITE" id="PS51217">
    <property type="entry name" value="UVRD_HELICASE_CTER"/>
    <property type="match status" value="1"/>
</dbReference>
<dbReference type="InterPro" id="IPR013986">
    <property type="entry name" value="DExx_box_DNA_helicase_dom_sf"/>
</dbReference>
<evidence type="ECO:0000256" key="4">
    <source>
        <dbReference type="ARBA" id="ARBA00022806"/>
    </source>
</evidence>
<accession>A0A9P0VZ37</accession>
<comment type="catalytic activity">
    <reaction evidence="9">
        <text>ATP + H2O = ADP + phosphate + H(+)</text>
        <dbReference type="Rhea" id="RHEA:13065"/>
        <dbReference type="ChEBI" id="CHEBI:15377"/>
        <dbReference type="ChEBI" id="CHEBI:15378"/>
        <dbReference type="ChEBI" id="CHEBI:30616"/>
        <dbReference type="ChEBI" id="CHEBI:43474"/>
        <dbReference type="ChEBI" id="CHEBI:456216"/>
        <dbReference type="EC" id="5.6.2.4"/>
    </reaction>
</comment>
<evidence type="ECO:0000256" key="5">
    <source>
        <dbReference type="ARBA" id="ARBA00022840"/>
    </source>
</evidence>
<evidence type="ECO:0000256" key="7">
    <source>
        <dbReference type="ARBA" id="ARBA00034617"/>
    </source>
</evidence>
<keyword evidence="4 10" id="KW-0347">Helicase</keyword>
<dbReference type="CDD" id="cd17932">
    <property type="entry name" value="DEXQc_UvrD"/>
    <property type="match status" value="1"/>
</dbReference>
<dbReference type="PANTHER" id="PTHR11070:SF46">
    <property type="entry name" value="ATP-DEPENDENT DNA HELICASE HMI1, MITOCHONDRIAL"/>
    <property type="match status" value="1"/>
</dbReference>
<evidence type="ECO:0000313" key="13">
    <source>
        <dbReference type="EMBL" id="CAH2353196.1"/>
    </source>
</evidence>
<dbReference type="GO" id="GO:0005524">
    <property type="term" value="F:ATP binding"/>
    <property type="evidence" value="ECO:0007669"/>
    <property type="project" value="UniProtKB-UniRule"/>
</dbReference>
<evidence type="ECO:0000256" key="3">
    <source>
        <dbReference type="ARBA" id="ARBA00022801"/>
    </source>
</evidence>
<gene>
    <name evidence="13" type="ORF">CLIB1423_09S04940</name>
</gene>
<reference evidence="13" key="1">
    <citation type="submission" date="2022-03" db="EMBL/GenBank/DDBJ databases">
        <authorList>
            <person name="Legras J.-L."/>
            <person name="Devillers H."/>
            <person name="Grondin C."/>
        </authorList>
    </citation>
    <scope>NUCLEOTIDE SEQUENCE</scope>
    <source>
        <strain evidence="13">CLIB 1423</strain>
    </source>
</reference>
<sequence>MASTLDPIDLGGLTVDADADAAALPENLEPSQDDQKYEEISIRTTQAQYDAIVAEPLSNTLLSIRAGPGSGKTHTLVNRIGYLISHHKVQPSEILVLSMANRSVKSLRTSLVSTVGEELASRVQLSTFHSFCGNVIEHYGQQDKNAPPKRVMDETSWRAFSTIFSRKSIKINGVSLDSDISAVDLQRMISSIKQGSLSIDAAHFRYKVGKEYIQALLSYIDSNGLMMYSDLITNFLSIVKNSTGKEEDIIPILLNFKVVIVDEFQDMYPELIKVVQSIVNYEGQDKIGSQKHLTIAGDPNQSIYEFLGSNPNLMSNLKRSLPHYEVTEILLPENFRSTPEIINAATEISLKHLEQQGSSTDFQVLAQNAVVRPPSYKPIITSHTSSEEEYLFIAKEITRLICQSGGLLSPSDFVVLSRTNRELDQIEKLLRESYEFKCNKLSSTVLWTYSRVLLFINILLVIQKKGKLPYQKGEANFPLLCILQILDPRSGRRISTLFNSVETNQSIEDYILEGNEDLLKIYKRNPEQLEKVKYFLKLVKEARVKLDPFTYAESEENYTPYITPENLLEILLDICKKCNLLPYLNQQDNLHLYLESFNRSLMHSYSTFTERSRSTDESFLDHFIRNYGDQIPITDKDMINLSTIHAAKGLEFPVVFVTGAAKIFNYKVAPTYWEQLLSEEEIPGIANSKNYEKARLFYVASTRAKHLLYIGSLLKRNDETALPMRLRGHVTFELPEVLDLQNNSSISLLERLSEDLDRDLPSEEKLVWGNEVFQKFEAESRKKGVDSKRYIHTTSVPIQEYEPLKKFEAASRKKEVDQKRYIHTKSVMQRYEQWKKFEAAYARKWEIQSRYIHTSSVVQRYESFNRVEIESRMKWRTQNRYNHTSSPSTRSCMEAIHTSSIERRNNLSGAKFFASALSKLLKLTRR</sequence>
<evidence type="ECO:0000256" key="6">
    <source>
        <dbReference type="ARBA" id="ARBA00023235"/>
    </source>
</evidence>
<keyword evidence="3 10" id="KW-0378">Hydrolase</keyword>
<dbReference type="PROSITE" id="PS51198">
    <property type="entry name" value="UVRD_HELICASE_ATP_BIND"/>
    <property type="match status" value="1"/>
</dbReference>
<dbReference type="SUPFAM" id="SSF52540">
    <property type="entry name" value="P-loop containing nucleoside triphosphate hydrolases"/>
    <property type="match status" value="1"/>
</dbReference>
<dbReference type="Proteomes" id="UP000837801">
    <property type="component" value="Unassembled WGS sequence"/>
</dbReference>
<dbReference type="Gene3D" id="1.10.10.160">
    <property type="match status" value="1"/>
</dbReference>
<dbReference type="OrthoDB" id="1470711at2759"/>
<dbReference type="GO" id="GO:0043138">
    <property type="term" value="F:3'-5' DNA helicase activity"/>
    <property type="evidence" value="ECO:0007669"/>
    <property type="project" value="UniProtKB-EC"/>
</dbReference>
<dbReference type="PANTHER" id="PTHR11070">
    <property type="entry name" value="UVRD / RECB / PCRA DNA HELICASE FAMILY MEMBER"/>
    <property type="match status" value="1"/>
</dbReference>